<evidence type="ECO:0000256" key="1">
    <source>
        <dbReference type="SAM" id="MobiDB-lite"/>
    </source>
</evidence>
<sequence>MATETQEFRPGKNPWNQRWNQHFDPRGHLIIVKGLGSCQRVNPGDFRGGNVIVLTEFCRVQSHCQPRRTHRTPRLRSLHQENF</sequence>
<organism evidence="2 3">
    <name type="scientific">Phormidium pseudopriestleyi FRX01</name>
    <dbReference type="NCBI Taxonomy" id="1759528"/>
    <lineage>
        <taxon>Bacteria</taxon>
        <taxon>Bacillati</taxon>
        <taxon>Cyanobacteriota</taxon>
        <taxon>Cyanophyceae</taxon>
        <taxon>Oscillatoriophycideae</taxon>
        <taxon>Oscillatoriales</taxon>
        <taxon>Oscillatoriaceae</taxon>
        <taxon>Phormidium</taxon>
    </lineage>
</organism>
<protein>
    <submittedName>
        <fullName evidence="2">Uncharacterized protein</fullName>
    </submittedName>
</protein>
<feature type="compositionally biased region" description="Basic and acidic residues" evidence="1">
    <location>
        <begin position="1"/>
        <end position="10"/>
    </location>
</feature>
<reference evidence="2 3" key="1">
    <citation type="submission" date="2021-03" db="EMBL/GenBank/DDBJ databases">
        <title>Metabolic Capacity of the Antarctic Cyanobacterium Phormidium pseudopriestleyi that Sustains Oxygenic Photosynthesis in the Presence of Hydrogen Sulfide.</title>
        <authorList>
            <person name="Lumian J.E."/>
            <person name="Jungblut A.D."/>
            <person name="Dillon M.L."/>
            <person name="Hawes I."/>
            <person name="Doran P.T."/>
            <person name="Mackey T.J."/>
            <person name="Dick G.J."/>
            <person name="Grettenberger C.L."/>
            <person name="Sumner D.Y."/>
        </authorList>
    </citation>
    <scope>NUCLEOTIDE SEQUENCE [LARGE SCALE GENOMIC DNA]</scope>
    <source>
        <strain evidence="2 3">FRX01</strain>
    </source>
</reference>
<accession>A0ABS3FY39</accession>
<evidence type="ECO:0000313" key="3">
    <source>
        <dbReference type="Proteomes" id="UP000664844"/>
    </source>
</evidence>
<comment type="caution">
    <text evidence="2">The sequence shown here is derived from an EMBL/GenBank/DDBJ whole genome shotgun (WGS) entry which is preliminary data.</text>
</comment>
<name>A0ABS3FY39_9CYAN</name>
<proteinExistence type="predicted"/>
<dbReference type="Proteomes" id="UP000664844">
    <property type="component" value="Unassembled WGS sequence"/>
</dbReference>
<keyword evidence="3" id="KW-1185">Reference proteome</keyword>
<feature type="region of interest" description="Disordered" evidence="1">
    <location>
        <begin position="1"/>
        <end position="20"/>
    </location>
</feature>
<gene>
    <name evidence="2" type="ORF">J0895_22985</name>
</gene>
<evidence type="ECO:0000313" key="2">
    <source>
        <dbReference type="EMBL" id="MBO0351894.1"/>
    </source>
</evidence>
<dbReference type="RefSeq" id="WP_207090323.1">
    <property type="nucleotide sequence ID" value="NZ_JAFLQW010000600.1"/>
</dbReference>
<dbReference type="EMBL" id="JAFLQW010000600">
    <property type="protein sequence ID" value="MBO0351894.1"/>
    <property type="molecule type" value="Genomic_DNA"/>
</dbReference>